<evidence type="ECO:0000256" key="1">
    <source>
        <dbReference type="ARBA" id="ARBA00004162"/>
    </source>
</evidence>
<evidence type="ECO:0000256" key="10">
    <source>
        <dbReference type="RuleBase" id="RU003879"/>
    </source>
</evidence>
<evidence type="ECO:0000256" key="6">
    <source>
        <dbReference type="ARBA" id="ARBA00022692"/>
    </source>
</evidence>
<evidence type="ECO:0000256" key="2">
    <source>
        <dbReference type="ARBA" id="ARBA00005811"/>
    </source>
</evidence>
<keyword evidence="7 11" id="KW-1133">Transmembrane helix</keyword>
<dbReference type="PANTHER" id="PTHR30558:SF7">
    <property type="entry name" value="TOL-PAL SYSTEM PROTEIN TOLR"/>
    <property type="match status" value="1"/>
</dbReference>
<keyword evidence="3" id="KW-1003">Cell membrane</keyword>
<keyword evidence="13" id="KW-1185">Reference proteome</keyword>
<dbReference type="InterPro" id="IPR014168">
    <property type="entry name" value="Tol-Pal_TolR"/>
</dbReference>
<dbReference type="GO" id="GO:0015031">
    <property type="term" value="P:protein transport"/>
    <property type="evidence" value="ECO:0007669"/>
    <property type="project" value="UniProtKB-KW"/>
</dbReference>
<keyword evidence="6 10" id="KW-0812">Transmembrane</keyword>
<evidence type="ECO:0000256" key="5">
    <source>
        <dbReference type="ARBA" id="ARBA00022618"/>
    </source>
</evidence>
<organism evidence="12 13">
    <name type="scientific">Defluviicoccus vanus</name>
    <dbReference type="NCBI Taxonomy" id="111831"/>
    <lineage>
        <taxon>Bacteria</taxon>
        <taxon>Pseudomonadati</taxon>
        <taxon>Pseudomonadota</taxon>
        <taxon>Alphaproteobacteria</taxon>
        <taxon>Rhodospirillales</taxon>
        <taxon>Rhodospirillaceae</taxon>
        <taxon>Defluviicoccus</taxon>
    </lineage>
</organism>
<accession>A0A7H1N570</accession>
<dbReference type="KEGG" id="dvn:HQ394_17975"/>
<dbReference type="NCBIfam" id="TIGR02801">
    <property type="entry name" value="tolR"/>
    <property type="match status" value="1"/>
</dbReference>
<dbReference type="EMBL" id="CP053923">
    <property type="protein sequence ID" value="QNT70856.1"/>
    <property type="molecule type" value="Genomic_DNA"/>
</dbReference>
<evidence type="ECO:0000256" key="7">
    <source>
        <dbReference type="ARBA" id="ARBA00022989"/>
    </source>
</evidence>
<dbReference type="Gene3D" id="3.30.420.270">
    <property type="match status" value="1"/>
</dbReference>
<keyword evidence="8 11" id="KW-0472">Membrane</keyword>
<protein>
    <submittedName>
        <fullName evidence="12">Protein TolR</fullName>
    </submittedName>
</protein>
<keyword evidence="5" id="KW-0132">Cell division</keyword>
<comment type="subcellular location">
    <subcellularLocation>
        <location evidence="1">Cell membrane</location>
        <topology evidence="1">Single-pass membrane protein</topology>
    </subcellularLocation>
    <subcellularLocation>
        <location evidence="10">Cell membrane</location>
        <topology evidence="10">Single-pass type II membrane protein</topology>
    </subcellularLocation>
</comment>
<dbReference type="GO" id="GO:0022857">
    <property type="term" value="F:transmembrane transporter activity"/>
    <property type="evidence" value="ECO:0007669"/>
    <property type="project" value="InterPro"/>
</dbReference>
<dbReference type="RefSeq" id="WP_190261317.1">
    <property type="nucleotide sequence ID" value="NZ_CP053923.1"/>
</dbReference>
<dbReference type="GO" id="GO:0005886">
    <property type="term" value="C:plasma membrane"/>
    <property type="evidence" value="ECO:0007669"/>
    <property type="project" value="UniProtKB-SubCell"/>
</dbReference>
<evidence type="ECO:0000313" key="13">
    <source>
        <dbReference type="Proteomes" id="UP000516369"/>
    </source>
</evidence>
<evidence type="ECO:0000313" key="12">
    <source>
        <dbReference type="EMBL" id="QNT70856.1"/>
    </source>
</evidence>
<keyword evidence="10" id="KW-0653">Protein transport</keyword>
<evidence type="ECO:0000256" key="3">
    <source>
        <dbReference type="ARBA" id="ARBA00022475"/>
    </source>
</evidence>
<dbReference type="InterPro" id="IPR003400">
    <property type="entry name" value="ExbD"/>
</dbReference>
<dbReference type="GO" id="GO:0051301">
    <property type="term" value="P:cell division"/>
    <property type="evidence" value="ECO:0007669"/>
    <property type="project" value="UniProtKB-KW"/>
</dbReference>
<dbReference type="Pfam" id="PF02472">
    <property type="entry name" value="ExbD"/>
    <property type="match status" value="1"/>
</dbReference>
<dbReference type="AlphaFoldDB" id="A0A7H1N570"/>
<proteinExistence type="inferred from homology"/>
<evidence type="ECO:0000256" key="8">
    <source>
        <dbReference type="ARBA" id="ARBA00023136"/>
    </source>
</evidence>
<evidence type="ECO:0000256" key="11">
    <source>
        <dbReference type="SAM" id="Phobius"/>
    </source>
</evidence>
<name>A0A7H1N570_9PROT</name>
<feature type="transmembrane region" description="Helical" evidence="11">
    <location>
        <begin position="33"/>
        <end position="51"/>
    </location>
</feature>
<keyword evidence="10" id="KW-0813">Transport</keyword>
<comment type="similarity">
    <text evidence="2 10">Belongs to the ExbD/TolR family.</text>
</comment>
<dbReference type="Proteomes" id="UP000516369">
    <property type="component" value="Chromosome"/>
</dbReference>
<dbReference type="PANTHER" id="PTHR30558">
    <property type="entry name" value="EXBD MEMBRANE COMPONENT OF PMF-DRIVEN MACROMOLECULE IMPORT SYSTEM"/>
    <property type="match status" value="1"/>
</dbReference>
<evidence type="ECO:0000256" key="9">
    <source>
        <dbReference type="ARBA" id="ARBA00023306"/>
    </source>
</evidence>
<evidence type="ECO:0000256" key="4">
    <source>
        <dbReference type="ARBA" id="ARBA00022519"/>
    </source>
</evidence>
<keyword evidence="4" id="KW-0997">Cell inner membrane</keyword>
<keyword evidence="9" id="KW-0131">Cell cycle</keyword>
<reference evidence="12 13" key="1">
    <citation type="submission" date="2020-05" db="EMBL/GenBank/DDBJ databases">
        <title>Complete closed genome sequence of Defluviicoccus vanus.</title>
        <authorList>
            <person name="Bessarab I."/>
            <person name="Arumugam K."/>
            <person name="Maszenan A.M."/>
            <person name="Seviour R.J."/>
            <person name="Williams R.B."/>
        </authorList>
    </citation>
    <scope>NUCLEOTIDE SEQUENCE [LARGE SCALE GENOMIC DNA]</scope>
    <source>
        <strain evidence="12 13">Ben 114</strain>
    </source>
</reference>
<sequence length="163" mass="17657">MGVALTSRKSSAAGKRFTRTPSRPMCDINVTPMVDVMLVLLVIFMITAPLLSTGVNVDLPQTRAATLDEQDEPLAISVDRTGRIFIQDKEVDLSTLPTKLAAITQNNKDARIFVRGDQAIQYGQVMGVLGAVYEAGYRKVALLTEPPKSDGKRPRTTASRAAP</sequence>
<gene>
    <name evidence="12" type="primary">tolR</name>
    <name evidence="12" type="ORF">HQ394_17975</name>
</gene>